<gene>
    <name evidence="3" type="ORF">I6H43_15040</name>
</gene>
<reference evidence="3 4" key="1">
    <citation type="submission" date="2020-12" db="EMBL/GenBank/DDBJ databases">
        <title>FDA dAtabase for Regulatory Grade micrObial Sequences (FDA-ARGOS): Supporting development and validation of Infectious Disease Dx tests.</title>
        <authorList>
            <person name="Sproer C."/>
            <person name="Gronow S."/>
            <person name="Severitt S."/>
            <person name="Schroder I."/>
            <person name="Tallon L."/>
            <person name="Sadzewicz L."/>
            <person name="Zhao X."/>
            <person name="Boylan J."/>
            <person name="Ott S."/>
            <person name="Bowen H."/>
            <person name="Vavikolanu K."/>
            <person name="Mehta A."/>
            <person name="Aluvathingal J."/>
            <person name="Nadendla S."/>
            <person name="Lowell S."/>
            <person name="Myers T."/>
            <person name="Yan Y."/>
            <person name="Sichtig H."/>
        </authorList>
    </citation>
    <scope>NUCLEOTIDE SEQUENCE [LARGE SCALE GENOMIC DNA]</scope>
    <source>
        <strain evidence="3 4">FDAARGOS_986</strain>
    </source>
</reference>
<name>A0A7T4DP08_AERJA</name>
<dbReference type="Gene3D" id="2.60.40.2030">
    <property type="match status" value="2"/>
</dbReference>
<evidence type="ECO:0000313" key="3">
    <source>
        <dbReference type="EMBL" id="QQB18859.1"/>
    </source>
</evidence>
<organism evidence="3 4">
    <name type="scientific">Aeromonas jandaei</name>
    <dbReference type="NCBI Taxonomy" id="650"/>
    <lineage>
        <taxon>Bacteria</taxon>
        <taxon>Pseudomonadati</taxon>
        <taxon>Pseudomonadota</taxon>
        <taxon>Gammaproteobacteria</taxon>
        <taxon>Aeromonadales</taxon>
        <taxon>Aeromonadaceae</taxon>
        <taxon>Aeromonas</taxon>
    </lineage>
</organism>
<evidence type="ECO:0000313" key="4">
    <source>
        <dbReference type="Proteomes" id="UP000595481"/>
    </source>
</evidence>
<evidence type="ECO:0000256" key="1">
    <source>
        <dbReference type="SAM" id="MobiDB-lite"/>
    </source>
</evidence>
<evidence type="ECO:0000259" key="2">
    <source>
        <dbReference type="Pfam" id="PF20579"/>
    </source>
</evidence>
<dbReference type="EMBL" id="CP066092">
    <property type="protein sequence ID" value="QQB18859.1"/>
    <property type="molecule type" value="Genomic_DNA"/>
</dbReference>
<accession>A0A7T4DP08</accession>
<keyword evidence="4" id="KW-1185">Reference proteome</keyword>
<feature type="domain" description="LapA adhesin" evidence="2">
    <location>
        <begin position="17"/>
        <end position="73"/>
    </location>
</feature>
<dbReference type="InterPro" id="IPR046779">
    <property type="entry name" value="LapA_adhesin_dom"/>
</dbReference>
<dbReference type="Pfam" id="PF20579">
    <property type="entry name" value="LapA"/>
    <property type="match status" value="2"/>
</dbReference>
<feature type="domain" description="LapA adhesin" evidence="2">
    <location>
        <begin position="83"/>
        <end position="193"/>
    </location>
</feature>
<feature type="region of interest" description="Disordered" evidence="1">
    <location>
        <begin position="173"/>
        <end position="224"/>
    </location>
</feature>
<proteinExistence type="predicted"/>
<protein>
    <recommendedName>
        <fullName evidence="2">LapA adhesin domain-containing protein</fullName>
    </recommendedName>
</protein>
<sequence length="224" mass="22876">MGHITTDEGDVQAVTRDVVIKAGTTSVSFDVATKDDVYAEPAEQFRVSVSGTSGGGYEKAPALPGAVTTTITDEDGSPDQPKDAPTLTLTGDANVVEGGKASYTLSISDAPKTDLTVKVVVGHITTDEGDVQAVTRDVVIKAGTTSVSFDVATKDDVYAEPAEQFRVSVSGTSGGGYEKAPALPGAVTTTITDEDGSPDQPKDAPTLTLTGDANVVEGARRATP</sequence>
<dbReference type="Proteomes" id="UP000595481">
    <property type="component" value="Chromosome"/>
</dbReference>
<dbReference type="InterPro" id="IPR038081">
    <property type="entry name" value="CalX-like_sf"/>
</dbReference>
<dbReference type="SUPFAM" id="SSF141072">
    <property type="entry name" value="CalX-like"/>
    <property type="match status" value="2"/>
</dbReference>